<protein>
    <submittedName>
        <fullName evidence="1">Gp21</fullName>
    </submittedName>
</protein>
<keyword evidence="2" id="KW-1185">Reference proteome</keyword>
<accession>Q858Y0</accession>
<name>Q858Y0_9CAUD</name>
<dbReference type="KEGG" id="vg:1258879"/>
<dbReference type="Proteomes" id="UP000001251">
    <property type="component" value="Segment"/>
</dbReference>
<dbReference type="GeneID" id="1258879"/>
<evidence type="ECO:0000313" key="1">
    <source>
        <dbReference type="EMBL" id="CAD80145.1"/>
    </source>
</evidence>
<evidence type="ECO:0000313" key="2">
    <source>
        <dbReference type="Proteomes" id="UP000001251"/>
    </source>
</evidence>
<reference evidence="1 2" key="1">
    <citation type="journal article" date="2003" name="J. Bacteriol.">
        <title>Integration site for Streptomyces phage phiBT1 and development of site-specific integrating vectors.</title>
        <authorList>
            <person name="Gregory M.A."/>
            <person name="Till R."/>
            <person name="Smith M.C."/>
        </authorList>
    </citation>
    <scope>NUCLEOTIDE SEQUENCE</scope>
</reference>
<sequence>MKCTIHGVECDGNPKKAHSFRRELRCIRHGESCTQDPKKAHIFRWV</sequence>
<gene>
    <name evidence="1" type="primary">21</name>
</gene>
<proteinExistence type="predicted"/>
<organism evidence="1 2">
    <name type="scientific">Lomovskayavirus BT1</name>
    <dbReference type="NCBI Taxonomy" id="225588"/>
    <lineage>
        <taxon>Viruses</taxon>
        <taxon>Duplodnaviria</taxon>
        <taxon>Heunggongvirae</taxon>
        <taxon>Uroviricota</taxon>
        <taxon>Caudoviricetes</taxon>
        <taxon>Colingsworthviridae</taxon>
        <taxon>Lomovskayavirus</taxon>
    </lineage>
</organism>
<dbReference type="RefSeq" id="NP_813737.1">
    <property type="nucleotide sequence ID" value="NC_004664.2"/>
</dbReference>
<dbReference type="EMBL" id="AJ550940">
    <property type="protein sequence ID" value="CAD80145.1"/>
    <property type="molecule type" value="Genomic_DNA"/>
</dbReference>